<comment type="caution">
    <text evidence="2">The sequence shown here is derived from an EMBL/GenBank/DDBJ whole genome shotgun (WGS) entry which is preliminary data.</text>
</comment>
<proteinExistence type="predicted"/>
<evidence type="ECO:0000313" key="2">
    <source>
        <dbReference type="EMBL" id="KAF0895493.1"/>
    </source>
</evidence>
<gene>
    <name evidence="2" type="ORF">E2562_013589</name>
</gene>
<accession>A0A6G1C7D5</accession>
<protein>
    <submittedName>
        <fullName evidence="2">Uncharacterized protein</fullName>
    </submittedName>
</protein>
<name>A0A6G1C7D5_9ORYZ</name>
<evidence type="ECO:0000313" key="3">
    <source>
        <dbReference type="Proteomes" id="UP000479710"/>
    </source>
</evidence>
<keyword evidence="3" id="KW-1185">Reference proteome</keyword>
<evidence type="ECO:0000256" key="1">
    <source>
        <dbReference type="SAM" id="MobiDB-lite"/>
    </source>
</evidence>
<dbReference type="Proteomes" id="UP000479710">
    <property type="component" value="Unassembled WGS sequence"/>
</dbReference>
<feature type="non-terminal residue" evidence="2">
    <location>
        <position position="1"/>
    </location>
</feature>
<dbReference type="AlphaFoldDB" id="A0A6G1C7D5"/>
<feature type="compositionally biased region" description="Basic and acidic residues" evidence="1">
    <location>
        <begin position="36"/>
        <end position="58"/>
    </location>
</feature>
<reference evidence="2 3" key="1">
    <citation type="submission" date="2019-11" db="EMBL/GenBank/DDBJ databases">
        <title>Whole genome sequence of Oryza granulata.</title>
        <authorList>
            <person name="Li W."/>
        </authorList>
    </citation>
    <scope>NUCLEOTIDE SEQUENCE [LARGE SCALE GENOMIC DNA]</scope>
    <source>
        <strain evidence="3">cv. Menghai</strain>
        <tissue evidence="2">Leaf</tissue>
    </source>
</reference>
<feature type="region of interest" description="Disordered" evidence="1">
    <location>
        <begin position="24"/>
        <end position="58"/>
    </location>
</feature>
<organism evidence="2 3">
    <name type="scientific">Oryza meyeriana var. granulata</name>
    <dbReference type="NCBI Taxonomy" id="110450"/>
    <lineage>
        <taxon>Eukaryota</taxon>
        <taxon>Viridiplantae</taxon>
        <taxon>Streptophyta</taxon>
        <taxon>Embryophyta</taxon>
        <taxon>Tracheophyta</taxon>
        <taxon>Spermatophyta</taxon>
        <taxon>Magnoliopsida</taxon>
        <taxon>Liliopsida</taxon>
        <taxon>Poales</taxon>
        <taxon>Poaceae</taxon>
        <taxon>BOP clade</taxon>
        <taxon>Oryzoideae</taxon>
        <taxon>Oryzeae</taxon>
        <taxon>Oryzinae</taxon>
        <taxon>Oryza</taxon>
        <taxon>Oryza meyeriana</taxon>
    </lineage>
</organism>
<dbReference type="EMBL" id="SPHZ02000010">
    <property type="protein sequence ID" value="KAF0895493.1"/>
    <property type="molecule type" value="Genomic_DNA"/>
</dbReference>
<sequence>ARNQLGRGSLGSRESCWCRDPRAPQVVAKGGGEEAAAVRDPGEEAVARRREEESAARF</sequence>